<dbReference type="EMBL" id="CALNXI010000310">
    <property type="protein sequence ID" value="CAH3024594.1"/>
    <property type="molecule type" value="Genomic_DNA"/>
</dbReference>
<evidence type="ECO:0000313" key="2">
    <source>
        <dbReference type="Proteomes" id="UP001159427"/>
    </source>
</evidence>
<gene>
    <name evidence="1" type="ORF">PEVE_00023395</name>
</gene>
<feature type="non-terminal residue" evidence="1">
    <location>
        <position position="83"/>
    </location>
</feature>
<name>A0ABN8M4N8_9CNID</name>
<comment type="caution">
    <text evidence="1">The sequence shown here is derived from an EMBL/GenBank/DDBJ whole genome shotgun (WGS) entry which is preliminary data.</text>
</comment>
<feature type="non-terminal residue" evidence="1">
    <location>
        <position position="1"/>
    </location>
</feature>
<dbReference type="Proteomes" id="UP001159427">
    <property type="component" value="Unassembled WGS sequence"/>
</dbReference>
<protein>
    <submittedName>
        <fullName evidence="1">Uncharacterized protein</fullName>
    </submittedName>
</protein>
<proteinExistence type="predicted"/>
<evidence type="ECO:0000313" key="1">
    <source>
        <dbReference type="EMBL" id="CAH3024594.1"/>
    </source>
</evidence>
<sequence length="83" mass="9920">YHPVNVLVNFSTFLSDAHVNFLIPQKPRFYVFFLSLTVQKRSISLSYQLNPHFPHSRVHFLRYLLAEKIHINKLIIPRWSTRA</sequence>
<keyword evidence="2" id="KW-1185">Reference proteome</keyword>
<organism evidence="1 2">
    <name type="scientific">Porites evermanni</name>
    <dbReference type="NCBI Taxonomy" id="104178"/>
    <lineage>
        <taxon>Eukaryota</taxon>
        <taxon>Metazoa</taxon>
        <taxon>Cnidaria</taxon>
        <taxon>Anthozoa</taxon>
        <taxon>Hexacorallia</taxon>
        <taxon>Scleractinia</taxon>
        <taxon>Fungiina</taxon>
        <taxon>Poritidae</taxon>
        <taxon>Porites</taxon>
    </lineage>
</organism>
<reference evidence="1 2" key="1">
    <citation type="submission" date="2022-05" db="EMBL/GenBank/DDBJ databases">
        <authorList>
            <consortium name="Genoscope - CEA"/>
            <person name="William W."/>
        </authorList>
    </citation>
    <scope>NUCLEOTIDE SEQUENCE [LARGE SCALE GENOMIC DNA]</scope>
</reference>
<accession>A0ABN8M4N8</accession>